<dbReference type="SUPFAM" id="SSF47413">
    <property type="entry name" value="lambda repressor-like DNA-binding domains"/>
    <property type="match status" value="1"/>
</dbReference>
<feature type="region of interest" description="Disordered" evidence="1">
    <location>
        <begin position="73"/>
        <end position="116"/>
    </location>
</feature>
<keyword evidence="4" id="KW-1185">Reference proteome</keyword>
<dbReference type="Pfam" id="PF13560">
    <property type="entry name" value="HTH_31"/>
    <property type="match status" value="1"/>
</dbReference>
<proteinExistence type="predicted"/>
<feature type="domain" description="HTH cro/C1-type" evidence="2">
    <location>
        <begin position="20"/>
        <end position="72"/>
    </location>
</feature>
<evidence type="ECO:0000313" key="3">
    <source>
        <dbReference type="EMBL" id="RLQ20705.1"/>
    </source>
</evidence>
<dbReference type="EMBL" id="QRAN01000021">
    <property type="protein sequence ID" value="RLQ20705.1"/>
    <property type="molecule type" value="Genomic_DNA"/>
</dbReference>
<dbReference type="Proteomes" id="UP000265509">
    <property type="component" value="Unassembled WGS sequence"/>
</dbReference>
<accession>A0A3L7DV88</accession>
<evidence type="ECO:0000259" key="2">
    <source>
        <dbReference type="PROSITE" id="PS50943"/>
    </source>
</evidence>
<dbReference type="RefSeq" id="WP_117956714.1">
    <property type="nucleotide sequence ID" value="NZ_QRAN01000021.1"/>
</dbReference>
<protein>
    <submittedName>
        <fullName evidence="3">Helix-turn-helix domain-containing protein</fullName>
    </submittedName>
</protein>
<name>A0A3L7DV88_9GAMM</name>
<dbReference type="OrthoDB" id="7595480at2"/>
<dbReference type="AlphaFoldDB" id="A0A3L7DV88"/>
<dbReference type="PROSITE" id="PS50943">
    <property type="entry name" value="HTH_CROC1"/>
    <property type="match status" value="1"/>
</dbReference>
<dbReference type="InterPro" id="IPR001387">
    <property type="entry name" value="Cro/C1-type_HTH"/>
</dbReference>
<dbReference type="CDD" id="cd00093">
    <property type="entry name" value="HTH_XRE"/>
    <property type="match status" value="1"/>
</dbReference>
<dbReference type="GO" id="GO:0003677">
    <property type="term" value="F:DNA binding"/>
    <property type="evidence" value="ECO:0007669"/>
    <property type="project" value="InterPro"/>
</dbReference>
<sequence length="116" mass="12805">MKITPLLTDEAILTELGARLAARRVELQLTQAAVAEQAGIAKRTLERMEAGHSSQLSSLVRVLRVIDAMPGLDNLVPASGPRPMDLLQRRGKPRQRAAGKRRRSSGQEPWSWGDDR</sequence>
<feature type="compositionally biased region" description="Basic residues" evidence="1">
    <location>
        <begin position="89"/>
        <end position="104"/>
    </location>
</feature>
<comment type="caution">
    <text evidence="3">The sequence shown here is derived from an EMBL/GenBank/DDBJ whole genome shotgun (WGS) entry which is preliminary data.</text>
</comment>
<dbReference type="Gene3D" id="1.10.260.40">
    <property type="entry name" value="lambda repressor-like DNA-binding domains"/>
    <property type="match status" value="1"/>
</dbReference>
<organism evidence="3 4">
    <name type="scientific">Seongchinamella sediminis</name>
    <dbReference type="NCBI Taxonomy" id="2283635"/>
    <lineage>
        <taxon>Bacteria</taxon>
        <taxon>Pseudomonadati</taxon>
        <taxon>Pseudomonadota</taxon>
        <taxon>Gammaproteobacteria</taxon>
        <taxon>Cellvibrionales</taxon>
        <taxon>Halieaceae</taxon>
        <taxon>Seongchinamella</taxon>
    </lineage>
</organism>
<evidence type="ECO:0000313" key="4">
    <source>
        <dbReference type="Proteomes" id="UP000265509"/>
    </source>
</evidence>
<reference evidence="3 4" key="1">
    <citation type="submission" date="2018-07" db="EMBL/GenBank/DDBJ databases">
        <title>Halioglobus sp. genome submission.</title>
        <authorList>
            <person name="Ye M.-Q."/>
            <person name="Du Z.-J."/>
        </authorList>
    </citation>
    <scope>NUCLEOTIDE SEQUENCE [LARGE SCALE GENOMIC DNA]</scope>
    <source>
        <strain evidence="3 4">U0301</strain>
    </source>
</reference>
<dbReference type="SMART" id="SM00530">
    <property type="entry name" value="HTH_XRE"/>
    <property type="match status" value="1"/>
</dbReference>
<dbReference type="InterPro" id="IPR010982">
    <property type="entry name" value="Lambda_DNA-bd_dom_sf"/>
</dbReference>
<gene>
    <name evidence="3" type="ORF">DWB85_16375</name>
</gene>
<evidence type="ECO:0000256" key="1">
    <source>
        <dbReference type="SAM" id="MobiDB-lite"/>
    </source>
</evidence>